<protein>
    <submittedName>
        <fullName evidence="1">Uncharacterized protein</fullName>
    </submittedName>
</protein>
<name>A0A078QLR9_PHOVU</name>
<evidence type="ECO:0000313" key="2">
    <source>
        <dbReference type="Proteomes" id="UP000028134"/>
    </source>
</evidence>
<accession>A0A078QLR9</accession>
<dbReference type="PATRIC" id="fig|1339350.3.peg.4617"/>
<dbReference type="AlphaFoldDB" id="A0A078QLR9"/>
<dbReference type="EMBL" id="JNHI01000116">
    <property type="protein sequence ID" value="KDS23376.1"/>
    <property type="molecule type" value="Genomic_DNA"/>
</dbReference>
<dbReference type="Proteomes" id="UP000028134">
    <property type="component" value="Unassembled WGS sequence"/>
</dbReference>
<organism evidence="1 2">
    <name type="scientific">Phocaeicola vulgatus str. 3775 SL</name>
    <name type="common">B</name>
    <name type="synonym">iv</name>
    <dbReference type="NCBI Taxonomy" id="1339350"/>
    <lineage>
        <taxon>Bacteria</taxon>
        <taxon>Pseudomonadati</taxon>
        <taxon>Bacteroidota</taxon>
        <taxon>Bacteroidia</taxon>
        <taxon>Bacteroidales</taxon>
        <taxon>Bacteroidaceae</taxon>
        <taxon>Phocaeicola</taxon>
    </lineage>
</organism>
<proteinExistence type="predicted"/>
<evidence type="ECO:0000313" key="1">
    <source>
        <dbReference type="EMBL" id="KDS23376.1"/>
    </source>
</evidence>
<gene>
    <name evidence="1" type="ORF">M097_4890</name>
</gene>
<sequence length="40" mass="4515">MRKAWQEKIPERSEDDFFLSSQALQGSLAAKGRQSKTFAA</sequence>
<reference evidence="1 2" key="1">
    <citation type="submission" date="2014-04" db="EMBL/GenBank/DDBJ databases">
        <authorList>
            <person name="Sears C."/>
            <person name="Carroll K."/>
            <person name="Sack B.R."/>
            <person name="Qadri F."/>
            <person name="Myers L.L."/>
            <person name="Chung G.-T."/>
            <person name="Escheverria P."/>
            <person name="Fraser C.M."/>
            <person name="Sadzewicz L."/>
            <person name="Shefchek K.A."/>
            <person name="Tallon L."/>
            <person name="Das S.P."/>
            <person name="Daugherty S."/>
            <person name="Mongodin E.F."/>
        </authorList>
    </citation>
    <scope>NUCLEOTIDE SEQUENCE [LARGE SCALE GENOMIC DNA]</scope>
    <source>
        <strain evidence="2">3775 SL(B) 10 (iv)</strain>
    </source>
</reference>
<comment type="caution">
    <text evidence="1">The sequence shown here is derived from an EMBL/GenBank/DDBJ whole genome shotgun (WGS) entry which is preliminary data.</text>
</comment>